<dbReference type="SUPFAM" id="SSF159006">
    <property type="entry name" value="YopX-like"/>
    <property type="match status" value="1"/>
</dbReference>
<sequence>MGTNKKASQCENRALKFRAWDEKQKYMAIQGTPDLETLQSFMFHFGEDILMQFTGFYDYDGKEIFEGDIISFTDVRDCTQKKKYQIYFDNECGSWYCKNGPELCNILVEQHNDDWKRSQNWNIRDDQYISVIGNIYQDPELLFKPLM</sequence>
<protein>
    <recommendedName>
        <fullName evidence="1">YopX protein domain-containing protein</fullName>
    </recommendedName>
</protein>
<dbReference type="NCBIfam" id="TIGR01671">
    <property type="entry name" value="phage_TIGR01671"/>
    <property type="match status" value="1"/>
</dbReference>
<accession>A0A7U2R963</accession>
<gene>
    <name evidence="2" type="ORF">H0H26_11435</name>
</gene>
<evidence type="ECO:0000313" key="2">
    <source>
        <dbReference type="EMBL" id="QRE03486.1"/>
    </source>
</evidence>
<dbReference type="InterPro" id="IPR019096">
    <property type="entry name" value="YopX_protein"/>
</dbReference>
<dbReference type="Proteomes" id="UP000596329">
    <property type="component" value="Chromosome"/>
</dbReference>
<dbReference type="InterPro" id="IPR023385">
    <property type="entry name" value="YopX-like_C"/>
</dbReference>
<proteinExistence type="predicted"/>
<evidence type="ECO:0000259" key="1">
    <source>
        <dbReference type="Pfam" id="PF09643"/>
    </source>
</evidence>
<dbReference type="Pfam" id="PF09643">
    <property type="entry name" value="YopX"/>
    <property type="match status" value="1"/>
</dbReference>
<evidence type="ECO:0000313" key="3">
    <source>
        <dbReference type="Proteomes" id="UP000596329"/>
    </source>
</evidence>
<dbReference type="InterPro" id="IPR010024">
    <property type="entry name" value="CHP16711"/>
</dbReference>
<feature type="domain" description="YopX protein" evidence="1">
    <location>
        <begin position="38"/>
        <end position="142"/>
    </location>
</feature>
<dbReference type="RefSeq" id="WP_203095753.1">
    <property type="nucleotide sequence ID" value="NZ_CP059075.1"/>
</dbReference>
<dbReference type="Gene3D" id="2.30.30.290">
    <property type="entry name" value="YopX-like domains"/>
    <property type="match status" value="1"/>
</dbReference>
<reference evidence="2 3" key="1">
    <citation type="submission" date="2020-07" db="EMBL/GenBank/DDBJ databases">
        <title>Genomic characterization of Flavobacterium psychrophilum strains.</title>
        <authorList>
            <person name="Castillo D."/>
            <person name="Jorgensen J."/>
            <person name="Middelboe M."/>
        </authorList>
    </citation>
    <scope>NUCLEOTIDE SEQUENCE [LARGE SCALE GENOMIC DNA]</scope>
    <source>
        <strain evidence="2 3">FPS-R7</strain>
    </source>
</reference>
<dbReference type="AlphaFoldDB" id="A0A7U2R963"/>
<name>A0A7U2R963_FLAPS</name>
<dbReference type="EMBL" id="CP059075">
    <property type="protein sequence ID" value="QRE03486.1"/>
    <property type="molecule type" value="Genomic_DNA"/>
</dbReference>
<organism evidence="2 3">
    <name type="scientific">Flavobacterium psychrophilum</name>
    <dbReference type="NCBI Taxonomy" id="96345"/>
    <lineage>
        <taxon>Bacteria</taxon>
        <taxon>Pseudomonadati</taxon>
        <taxon>Bacteroidota</taxon>
        <taxon>Flavobacteriia</taxon>
        <taxon>Flavobacteriales</taxon>
        <taxon>Flavobacteriaceae</taxon>
        <taxon>Flavobacterium</taxon>
    </lineage>
</organism>